<dbReference type="EC" id="6.3.3.2" evidence="4"/>
<comment type="cofactor">
    <cofactor evidence="4">
        <name>Mg(2+)</name>
        <dbReference type="ChEBI" id="CHEBI:18420"/>
    </cofactor>
</comment>
<dbReference type="PANTHER" id="PTHR23407:SF1">
    <property type="entry name" value="5-FORMYLTETRAHYDROFOLATE CYCLO-LIGASE"/>
    <property type="match status" value="1"/>
</dbReference>
<dbReference type="KEGG" id="spsr:EGC80_00775"/>
<keyword evidence="2 4" id="KW-0547">Nucleotide-binding</keyword>
<organism evidence="6 8">
    <name type="scientific">Shewanella psychromarinicola</name>
    <dbReference type="NCBI Taxonomy" id="2487742"/>
    <lineage>
        <taxon>Bacteria</taxon>
        <taxon>Pseudomonadati</taxon>
        <taxon>Pseudomonadota</taxon>
        <taxon>Gammaproteobacteria</taxon>
        <taxon>Alteromonadales</taxon>
        <taxon>Shewanellaceae</taxon>
        <taxon>Shewanella</taxon>
    </lineage>
</organism>
<evidence type="ECO:0000313" key="5">
    <source>
        <dbReference type="EMBL" id="AZG33604.1"/>
    </source>
</evidence>
<dbReference type="GO" id="GO:0005524">
    <property type="term" value="F:ATP binding"/>
    <property type="evidence" value="ECO:0007669"/>
    <property type="project" value="UniProtKB-KW"/>
</dbReference>
<dbReference type="SUPFAM" id="SSF100950">
    <property type="entry name" value="NagB/RpiA/CoA transferase-like"/>
    <property type="match status" value="1"/>
</dbReference>
<reference evidence="5 7" key="1">
    <citation type="submission" date="2018-11" db="EMBL/GenBank/DDBJ databases">
        <title>Shewanella sp. M2.</title>
        <authorList>
            <person name="Hwang Y.J."/>
            <person name="Hwang C.Y."/>
        </authorList>
    </citation>
    <scope>NUCLEOTIDE SEQUENCE [LARGE SCALE GENOMIC DNA]</scope>
    <source>
        <strain evidence="5 7">M2</strain>
    </source>
</reference>
<dbReference type="GO" id="GO:0035999">
    <property type="term" value="P:tetrahydrofolate interconversion"/>
    <property type="evidence" value="ECO:0007669"/>
    <property type="project" value="TreeGrafter"/>
</dbReference>
<dbReference type="InterPro" id="IPR024185">
    <property type="entry name" value="FTHF_cligase-like_sf"/>
</dbReference>
<dbReference type="GO" id="GO:0046872">
    <property type="term" value="F:metal ion binding"/>
    <property type="evidence" value="ECO:0007669"/>
    <property type="project" value="UniProtKB-KW"/>
</dbReference>
<keyword evidence="6" id="KW-0436">Ligase</keyword>
<reference evidence="6" key="3">
    <citation type="submission" date="2018-11" db="EMBL/GenBank/DDBJ databases">
        <authorList>
            <person name="Hwang Y.J."/>
            <person name="Hwang C.Y."/>
        </authorList>
    </citation>
    <scope>NUCLEOTIDE SEQUENCE</scope>
    <source>
        <strain evidence="6">R106</strain>
    </source>
</reference>
<protein>
    <recommendedName>
        <fullName evidence="4">5-formyltetrahydrofolate cyclo-ligase</fullName>
        <ecNumber evidence="4">6.3.3.2</ecNumber>
    </recommendedName>
</protein>
<evidence type="ECO:0000256" key="1">
    <source>
        <dbReference type="ARBA" id="ARBA00010638"/>
    </source>
</evidence>
<comment type="catalytic activity">
    <reaction evidence="4">
        <text>(6S)-5-formyl-5,6,7,8-tetrahydrofolate + ATP = (6R)-5,10-methenyltetrahydrofolate + ADP + phosphate</text>
        <dbReference type="Rhea" id="RHEA:10488"/>
        <dbReference type="ChEBI" id="CHEBI:30616"/>
        <dbReference type="ChEBI" id="CHEBI:43474"/>
        <dbReference type="ChEBI" id="CHEBI:57455"/>
        <dbReference type="ChEBI" id="CHEBI:57457"/>
        <dbReference type="ChEBI" id="CHEBI:456216"/>
        <dbReference type="EC" id="6.3.3.2"/>
    </reaction>
</comment>
<keyword evidence="4" id="KW-0479">Metal-binding</keyword>
<dbReference type="NCBIfam" id="TIGR02727">
    <property type="entry name" value="MTHFS_bact"/>
    <property type="match status" value="1"/>
</dbReference>
<comment type="similarity">
    <text evidence="1 4">Belongs to the 5-formyltetrahydrofolate cyclo-ligase family.</text>
</comment>
<reference evidence="8" key="2">
    <citation type="submission" date="2018-11" db="EMBL/GenBank/DDBJ databases">
        <title>Shewanella sp. R106.</title>
        <authorList>
            <person name="Hwang Y.J."/>
            <person name="Hwang C.Y."/>
        </authorList>
    </citation>
    <scope>NUCLEOTIDE SEQUENCE [LARGE SCALE GENOMIC DNA]</scope>
    <source>
        <strain evidence="8">R106</strain>
    </source>
</reference>
<dbReference type="Gene3D" id="3.40.50.10420">
    <property type="entry name" value="NagB/RpiA/CoA transferase-like"/>
    <property type="match status" value="1"/>
</dbReference>
<evidence type="ECO:0000313" key="6">
    <source>
        <dbReference type="EMBL" id="RPA27975.1"/>
    </source>
</evidence>
<keyword evidence="7" id="KW-1185">Reference proteome</keyword>
<evidence type="ECO:0000313" key="7">
    <source>
        <dbReference type="Proteomes" id="UP000273778"/>
    </source>
</evidence>
<dbReference type="EMBL" id="RKKB01000009">
    <property type="protein sequence ID" value="RPA27975.1"/>
    <property type="molecule type" value="Genomic_DNA"/>
</dbReference>
<evidence type="ECO:0000313" key="8">
    <source>
        <dbReference type="Proteomes" id="UP000278855"/>
    </source>
</evidence>
<dbReference type="OrthoDB" id="9801938at2"/>
<name>A0A3N4DQ36_9GAMM</name>
<evidence type="ECO:0000256" key="2">
    <source>
        <dbReference type="ARBA" id="ARBA00022741"/>
    </source>
</evidence>
<sequence length="253" mass="28469">MSMTRFMTNSEPYQSDSSAVQTLITYFSSGSTASDKLMTDQAIINKDSFTDPSIPAPLFDSYNMSRDSIRRHIRQERNALSQAEQNQLALIASRHLLSEIQRISAKRVALYLAFDGELATNKLIKALWKLDIEVYLPRLHPFAKGHLLFIRYTADTVMINNRFNIAEPKLDVGNIATVEQLDMIVTPLVAFDNNGNRMGMGGGYYDRTLAQVIDNKPLAVGYAHDCQQVSVLPIEYWDVPLPVIITPTKRLAI</sequence>
<dbReference type="InterPro" id="IPR037171">
    <property type="entry name" value="NagB/RpiA_transferase-like"/>
</dbReference>
<keyword evidence="4" id="KW-0460">Magnesium</keyword>
<evidence type="ECO:0000256" key="4">
    <source>
        <dbReference type="RuleBase" id="RU361279"/>
    </source>
</evidence>
<proteinExistence type="inferred from homology"/>
<dbReference type="GO" id="GO:0009396">
    <property type="term" value="P:folic acid-containing compound biosynthetic process"/>
    <property type="evidence" value="ECO:0007669"/>
    <property type="project" value="TreeGrafter"/>
</dbReference>
<dbReference type="Proteomes" id="UP000278855">
    <property type="component" value="Unassembled WGS sequence"/>
</dbReference>
<gene>
    <name evidence="6" type="ORF">EGC77_16080</name>
    <name evidence="5" type="ORF">EGC80_00775</name>
</gene>
<dbReference type="Proteomes" id="UP000273778">
    <property type="component" value="Chromosome"/>
</dbReference>
<dbReference type="AlphaFoldDB" id="A0A3N4DQ36"/>
<dbReference type="EMBL" id="CP034073">
    <property type="protein sequence ID" value="AZG33604.1"/>
    <property type="molecule type" value="Genomic_DNA"/>
</dbReference>
<dbReference type="GO" id="GO:0030272">
    <property type="term" value="F:5-formyltetrahydrofolate cyclo-ligase activity"/>
    <property type="evidence" value="ECO:0007669"/>
    <property type="project" value="UniProtKB-EC"/>
</dbReference>
<accession>A0A3N4DQ36</accession>
<dbReference type="Pfam" id="PF01812">
    <property type="entry name" value="5-FTHF_cyc-lig"/>
    <property type="match status" value="1"/>
</dbReference>
<keyword evidence="3 4" id="KW-0067">ATP-binding</keyword>
<dbReference type="InterPro" id="IPR002698">
    <property type="entry name" value="FTHF_cligase"/>
</dbReference>
<evidence type="ECO:0000256" key="3">
    <source>
        <dbReference type="ARBA" id="ARBA00022840"/>
    </source>
</evidence>
<dbReference type="PANTHER" id="PTHR23407">
    <property type="entry name" value="ATPASE INHIBITOR/5-FORMYLTETRAHYDROFOLATE CYCLO-LIGASE"/>
    <property type="match status" value="1"/>
</dbReference>